<dbReference type="EMBL" id="OM735686">
    <property type="protein sequence ID" value="UNY50190.1"/>
    <property type="molecule type" value="Genomic_DNA"/>
</dbReference>
<proteinExistence type="predicted"/>
<protein>
    <submittedName>
        <fullName evidence="1">5'-3' exonuclease</fullName>
    </submittedName>
</protein>
<sequence>MLSAEQKAKLAAHAKDNAMPGFTARPFVPGMVLLVDGDYLAYYCAGNDDTEPHMAWSNLIDRLDRAKLMSGADIVVIHLSTYDCDKGLRFLVSDSPTSKPYQGQRNTGRKPKNWAYLRERMDTYEGVHFQVVQWKDREADDGMAMAAEFAVRRGDPVAILTADKDMRMFAGTHMVWKTFQMVDVPLNAYDVFAHGKQYGHKWFWMQMLMGDTADNIVGLPRVGEVAAEKALAGTTNNWQAFCTVLDMYKSKMKDAYTDHFVEQATLLWMRTGASATLLDWMPALGLDWGTDVRRAAERMVQRVNNHIGNPRNAR</sequence>
<dbReference type="InterPro" id="IPR036279">
    <property type="entry name" value="5-3_exonuclease_C_sf"/>
</dbReference>
<dbReference type="Gene3D" id="1.10.150.20">
    <property type="entry name" value="5' to 3' exonuclease, C-terminal subdomain"/>
    <property type="match status" value="1"/>
</dbReference>
<reference evidence="1" key="1">
    <citation type="submission" date="2022-02" db="EMBL/GenBank/DDBJ databases">
        <authorList>
            <person name="Pu M."/>
            <person name="Li Y."/>
            <person name="Han P."/>
            <person name="Fan H."/>
            <person name="Tong Y."/>
        </authorList>
    </citation>
    <scope>NUCLEOTIDE SEQUENCE</scope>
</reference>
<dbReference type="Proteomes" id="UP000832073">
    <property type="component" value="Segment"/>
</dbReference>
<keyword evidence="2" id="KW-1185">Reference proteome</keyword>
<dbReference type="GO" id="GO:0004527">
    <property type="term" value="F:exonuclease activity"/>
    <property type="evidence" value="ECO:0007669"/>
    <property type="project" value="UniProtKB-KW"/>
</dbReference>
<dbReference type="InterPro" id="IPR029060">
    <property type="entry name" value="PIN-like_dom_sf"/>
</dbReference>
<dbReference type="SUPFAM" id="SSF88723">
    <property type="entry name" value="PIN domain-like"/>
    <property type="match status" value="1"/>
</dbReference>
<dbReference type="Gene3D" id="3.40.50.1010">
    <property type="entry name" value="5'-nuclease"/>
    <property type="match status" value="1"/>
</dbReference>
<name>A0AAE9GB75_9CAUD</name>
<organism evidence="1 2">
    <name type="scientific">Stenotrophomonas phage vB_SmeS_BUCT700</name>
    <dbReference type="NCBI Taxonomy" id="2924895"/>
    <lineage>
        <taxon>Viruses</taxon>
        <taxon>Duplodnaviria</taxon>
        <taxon>Heunggongvirae</taxon>
        <taxon>Uroviricota</taxon>
        <taxon>Caudoviricetes</taxon>
        <taxon>Autographivirales</taxon>
        <taxon>Autonotataviridae</taxon>
        <taxon>Gujervirinae</taxon>
        <taxon>Smasvirus</taxon>
        <taxon>Smasvirus BUCT700</taxon>
    </lineage>
</organism>
<dbReference type="SUPFAM" id="SSF47807">
    <property type="entry name" value="5' to 3' exonuclease, C-terminal subdomain"/>
    <property type="match status" value="1"/>
</dbReference>
<accession>A0AAE9GB75</accession>
<evidence type="ECO:0000313" key="1">
    <source>
        <dbReference type="EMBL" id="UNY50190.1"/>
    </source>
</evidence>
<evidence type="ECO:0000313" key="2">
    <source>
        <dbReference type="Proteomes" id="UP000832073"/>
    </source>
</evidence>
<keyword evidence="1" id="KW-0269">Exonuclease</keyword>
<keyword evidence="1" id="KW-0540">Nuclease</keyword>
<keyword evidence="1" id="KW-0378">Hydrolase</keyword>